<keyword evidence="3" id="KW-1185">Reference proteome</keyword>
<dbReference type="Proteomes" id="UP000582837">
    <property type="component" value="Unassembled WGS sequence"/>
</dbReference>
<evidence type="ECO:0000313" key="3">
    <source>
        <dbReference type="Proteomes" id="UP000582837"/>
    </source>
</evidence>
<name>A0A841GUZ1_9BACT</name>
<organism evidence="2 3">
    <name type="scientific">Longimicrobium terrae</name>
    <dbReference type="NCBI Taxonomy" id="1639882"/>
    <lineage>
        <taxon>Bacteria</taxon>
        <taxon>Pseudomonadati</taxon>
        <taxon>Gemmatimonadota</taxon>
        <taxon>Longimicrobiia</taxon>
        <taxon>Longimicrobiales</taxon>
        <taxon>Longimicrobiaceae</taxon>
        <taxon>Longimicrobium</taxon>
    </lineage>
</organism>
<proteinExistence type="predicted"/>
<dbReference type="Pfam" id="PF12867">
    <property type="entry name" value="DinB_2"/>
    <property type="match status" value="1"/>
</dbReference>
<protein>
    <recommendedName>
        <fullName evidence="1">DinB-like domain-containing protein</fullName>
    </recommendedName>
</protein>
<dbReference type="InterPro" id="IPR024775">
    <property type="entry name" value="DinB-like"/>
</dbReference>
<dbReference type="InterPro" id="IPR034660">
    <property type="entry name" value="DinB/YfiT-like"/>
</dbReference>
<feature type="domain" description="DinB-like" evidence="1">
    <location>
        <begin position="31"/>
        <end position="157"/>
    </location>
</feature>
<dbReference type="AlphaFoldDB" id="A0A841GUZ1"/>
<reference evidence="2 3" key="1">
    <citation type="submission" date="2020-08" db="EMBL/GenBank/DDBJ databases">
        <title>Genomic Encyclopedia of Type Strains, Phase IV (KMG-IV): sequencing the most valuable type-strain genomes for metagenomic binning, comparative biology and taxonomic classification.</title>
        <authorList>
            <person name="Goeker M."/>
        </authorList>
    </citation>
    <scope>NUCLEOTIDE SEQUENCE [LARGE SCALE GENOMIC DNA]</scope>
    <source>
        <strain evidence="2 3">DSM 29007</strain>
    </source>
</reference>
<dbReference type="RefSeq" id="WP_170039333.1">
    <property type="nucleotide sequence ID" value="NZ_JABDTL010000002.1"/>
</dbReference>
<dbReference type="Gene3D" id="1.20.120.450">
    <property type="entry name" value="dinb family like domain"/>
    <property type="match status" value="1"/>
</dbReference>
<comment type="caution">
    <text evidence="2">The sequence shown here is derived from an EMBL/GenBank/DDBJ whole genome shotgun (WGS) entry which is preliminary data.</text>
</comment>
<evidence type="ECO:0000259" key="1">
    <source>
        <dbReference type="Pfam" id="PF12867"/>
    </source>
</evidence>
<evidence type="ECO:0000313" key="2">
    <source>
        <dbReference type="EMBL" id="MBB6068435.1"/>
    </source>
</evidence>
<dbReference type="EMBL" id="JACHIA010000001">
    <property type="protein sequence ID" value="MBB6068435.1"/>
    <property type="molecule type" value="Genomic_DNA"/>
</dbReference>
<sequence>MTKRMTVIPTEHDVILDELHRALHGEPWHGNSLLTTLRGVTAEHAAARPVADGHSVGELVLHLGVWTAEVARRLRDRVARDAAVDFPAFAGGEKAWTDAREALVSAHAALVEEVRRFPPADLHEICADPRQADAPTNSFAVMLHGTAQHYAYHCGQIALFKKMLG</sequence>
<dbReference type="SUPFAM" id="SSF109854">
    <property type="entry name" value="DinB/YfiT-like putative metalloenzymes"/>
    <property type="match status" value="1"/>
</dbReference>
<gene>
    <name evidence="2" type="ORF">HNQ61_000046</name>
</gene>
<accession>A0A841GUZ1</accession>